<reference evidence="3" key="2">
    <citation type="submission" date="2012-11" db="EMBL/GenBank/DDBJ databases">
        <authorList>
            <person name="Kuo A."/>
            <person name="Curtis B.A."/>
            <person name="Tanifuji G."/>
            <person name="Burki F."/>
            <person name="Gruber A."/>
            <person name="Irimia M."/>
            <person name="Maruyama S."/>
            <person name="Arias M.C."/>
            <person name="Ball S.G."/>
            <person name="Gile G.H."/>
            <person name="Hirakawa Y."/>
            <person name="Hopkins J.F."/>
            <person name="Rensing S.A."/>
            <person name="Schmutz J."/>
            <person name="Symeonidi A."/>
            <person name="Elias M."/>
            <person name="Eveleigh R.J."/>
            <person name="Herman E.K."/>
            <person name="Klute M.J."/>
            <person name="Nakayama T."/>
            <person name="Obornik M."/>
            <person name="Reyes-Prieto A."/>
            <person name="Armbrust E.V."/>
            <person name="Aves S.J."/>
            <person name="Beiko R.G."/>
            <person name="Coutinho P."/>
            <person name="Dacks J.B."/>
            <person name="Durnford D.G."/>
            <person name="Fast N.M."/>
            <person name="Green B.R."/>
            <person name="Grisdale C."/>
            <person name="Hempe F."/>
            <person name="Henrissat B."/>
            <person name="Hoppner M.P."/>
            <person name="Ishida K.-I."/>
            <person name="Kim E."/>
            <person name="Koreny L."/>
            <person name="Kroth P.G."/>
            <person name="Liu Y."/>
            <person name="Malik S.-B."/>
            <person name="Maier U.G."/>
            <person name="McRose D."/>
            <person name="Mock T."/>
            <person name="Neilson J.A."/>
            <person name="Onodera N.T."/>
            <person name="Poole A.M."/>
            <person name="Pritham E.J."/>
            <person name="Richards T.A."/>
            <person name="Rocap G."/>
            <person name="Roy S.W."/>
            <person name="Sarai C."/>
            <person name="Schaack S."/>
            <person name="Shirato S."/>
            <person name="Slamovits C.H."/>
            <person name="Spencer D.F."/>
            <person name="Suzuki S."/>
            <person name="Worden A.Z."/>
            <person name="Zauner S."/>
            <person name="Barry K."/>
            <person name="Bell C."/>
            <person name="Bharti A.K."/>
            <person name="Crow J.A."/>
            <person name="Grimwood J."/>
            <person name="Kramer R."/>
            <person name="Lindquist E."/>
            <person name="Lucas S."/>
            <person name="Salamov A."/>
            <person name="McFadden G.I."/>
            <person name="Lane C.E."/>
            <person name="Keeling P.J."/>
            <person name="Gray M.W."/>
            <person name="Grigoriev I.V."/>
            <person name="Archibald J.M."/>
        </authorList>
    </citation>
    <scope>NUCLEOTIDE SEQUENCE</scope>
    <source>
        <strain evidence="3">CCMP2712</strain>
    </source>
</reference>
<evidence type="ECO:0000313" key="3">
    <source>
        <dbReference type="Proteomes" id="UP000011087"/>
    </source>
</evidence>
<dbReference type="SUPFAM" id="SSF53335">
    <property type="entry name" value="S-adenosyl-L-methionine-dependent methyltransferases"/>
    <property type="match status" value="1"/>
</dbReference>
<evidence type="ECO:0000313" key="1">
    <source>
        <dbReference type="EMBL" id="EKX41854.1"/>
    </source>
</evidence>
<dbReference type="eggNOG" id="ENOG502S8Q1">
    <property type="taxonomic scope" value="Eukaryota"/>
</dbReference>
<dbReference type="InterPro" id="IPR029063">
    <property type="entry name" value="SAM-dependent_MTases_sf"/>
</dbReference>
<organism evidence="1">
    <name type="scientific">Guillardia theta (strain CCMP2712)</name>
    <name type="common">Cryptophyte</name>
    <dbReference type="NCBI Taxonomy" id="905079"/>
    <lineage>
        <taxon>Eukaryota</taxon>
        <taxon>Cryptophyceae</taxon>
        <taxon>Pyrenomonadales</taxon>
        <taxon>Geminigeraceae</taxon>
        <taxon>Guillardia</taxon>
    </lineage>
</organism>
<sequence>MAGEKRRRPITACHAQFQGAISQFLNREERQWSDVVSYAGEWDQDELESFPMRASCIKPSTKIENLNITLRVRLLRYIFDSLPEFEEAVEAFDRAHLLEPKVCRVKEIIESIEMYKFVRDFLLSLQHRKHIDRVLDVACGHGLVGILLARRFPSLQVTSLDLVARPAFDVFRDGWDASMRERGQRSLGNVEKLEGDFRDHLELVTETTLVLSVHGCNEVNNLVIETARSRSAAWAALPCCIRDSLFLPSSKVHLMDGCAAKASKYFREFQGVRHAFFCGCMMEKYEAERLSMYGGRAHNYLQILRSMDSRITDKGIFLAGGRYISVCGPLSLRRALRGKMKLGTPYTVEWNIKRLAA</sequence>
<accession>L1J151</accession>
<reference evidence="1 3" key="1">
    <citation type="journal article" date="2012" name="Nature">
        <title>Algal genomes reveal evolutionary mosaicism and the fate of nucleomorphs.</title>
        <authorList>
            <consortium name="DOE Joint Genome Institute"/>
            <person name="Curtis B.A."/>
            <person name="Tanifuji G."/>
            <person name="Burki F."/>
            <person name="Gruber A."/>
            <person name="Irimia M."/>
            <person name="Maruyama S."/>
            <person name="Arias M.C."/>
            <person name="Ball S.G."/>
            <person name="Gile G.H."/>
            <person name="Hirakawa Y."/>
            <person name="Hopkins J.F."/>
            <person name="Kuo A."/>
            <person name="Rensing S.A."/>
            <person name="Schmutz J."/>
            <person name="Symeonidi A."/>
            <person name="Elias M."/>
            <person name="Eveleigh R.J."/>
            <person name="Herman E.K."/>
            <person name="Klute M.J."/>
            <person name="Nakayama T."/>
            <person name="Obornik M."/>
            <person name="Reyes-Prieto A."/>
            <person name="Armbrust E.V."/>
            <person name="Aves S.J."/>
            <person name="Beiko R.G."/>
            <person name="Coutinho P."/>
            <person name="Dacks J.B."/>
            <person name="Durnford D.G."/>
            <person name="Fast N.M."/>
            <person name="Green B.R."/>
            <person name="Grisdale C.J."/>
            <person name="Hempel F."/>
            <person name="Henrissat B."/>
            <person name="Hoppner M.P."/>
            <person name="Ishida K."/>
            <person name="Kim E."/>
            <person name="Koreny L."/>
            <person name="Kroth P.G."/>
            <person name="Liu Y."/>
            <person name="Malik S.B."/>
            <person name="Maier U.G."/>
            <person name="McRose D."/>
            <person name="Mock T."/>
            <person name="Neilson J.A."/>
            <person name="Onodera N.T."/>
            <person name="Poole A.M."/>
            <person name="Pritham E.J."/>
            <person name="Richards T.A."/>
            <person name="Rocap G."/>
            <person name="Roy S.W."/>
            <person name="Sarai C."/>
            <person name="Schaack S."/>
            <person name="Shirato S."/>
            <person name="Slamovits C.H."/>
            <person name="Spencer D.F."/>
            <person name="Suzuki S."/>
            <person name="Worden A.Z."/>
            <person name="Zauner S."/>
            <person name="Barry K."/>
            <person name="Bell C."/>
            <person name="Bharti A.K."/>
            <person name="Crow J.A."/>
            <person name="Grimwood J."/>
            <person name="Kramer R."/>
            <person name="Lindquist E."/>
            <person name="Lucas S."/>
            <person name="Salamov A."/>
            <person name="McFadden G.I."/>
            <person name="Lane C.E."/>
            <person name="Keeling P.J."/>
            <person name="Gray M.W."/>
            <person name="Grigoriev I.V."/>
            <person name="Archibald J.M."/>
        </authorList>
    </citation>
    <scope>NUCLEOTIDE SEQUENCE</scope>
    <source>
        <strain evidence="1 3">CCMP2712</strain>
    </source>
</reference>
<dbReference type="EnsemblProtists" id="EKX41854">
    <property type="protein sequence ID" value="EKX41854"/>
    <property type="gene ID" value="GUITHDRAFT_141611"/>
</dbReference>
<dbReference type="PaxDb" id="55529-EKX41854"/>
<dbReference type="GeneID" id="17298552"/>
<dbReference type="AlphaFoldDB" id="L1J151"/>
<name>L1J151_GUITC</name>
<dbReference type="HOGENOM" id="CLU_777184_0_0_1"/>
<dbReference type="CDD" id="cd02440">
    <property type="entry name" value="AdoMet_MTases"/>
    <property type="match status" value="1"/>
</dbReference>
<dbReference type="Proteomes" id="UP000011087">
    <property type="component" value="Unassembled WGS sequence"/>
</dbReference>
<protein>
    <submittedName>
        <fullName evidence="1 2">Uncharacterized protein</fullName>
    </submittedName>
</protein>
<keyword evidence="3" id="KW-1185">Reference proteome</keyword>
<dbReference type="RefSeq" id="XP_005828834.1">
    <property type="nucleotide sequence ID" value="XM_005828777.1"/>
</dbReference>
<dbReference type="OrthoDB" id="439522at2759"/>
<gene>
    <name evidence="1" type="ORF">GUITHDRAFT_141611</name>
</gene>
<evidence type="ECO:0000313" key="2">
    <source>
        <dbReference type="EnsemblProtists" id="EKX41854"/>
    </source>
</evidence>
<dbReference type="EMBL" id="JH993020">
    <property type="protein sequence ID" value="EKX41854.1"/>
    <property type="molecule type" value="Genomic_DNA"/>
</dbReference>
<dbReference type="OMA" id="FEACGIR"/>
<proteinExistence type="predicted"/>
<reference evidence="2" key="3">
    <citation type="submission" date="2015-06" db="UniProtKB">
        <authorList>
            <consortium name="EnsemblProtists"/>
        </authorList>
    </citation>
    <scope>IDENTIFICATION</scope>
</reference>
<dbReference type="Gene3D" id="3.40.50.150">
    <property type="entry name" value="Vaccinia Virus protein VP39"/>
    <property type="match status" value="1"/>
</dbReference>
<dbReference type="KEGG" id="gtt:GUITHDRAFT_141611"/>